<name>A0A369BF53_9FIRM</name>
<evidence type="ECO:0000313" key="2">
    <source>
        <dbReference type="EMBL" id="RCX20169.1"/>
    </source>
</evidence>
<organism evidence="2 3">
    <name type="scientific">Anaerobacterium chartisolvens</name>
    <dbReference type="NCBI Taxonomy" id="1297424"/>
    <lineage>
        <taxon>Bacteria</taxon>
        <taxon>Bacillati</taxon>
        <taxon>Bacillota</taxon>
        <taxon>Clostridia</taxon>
        <taxon>Eubacteriales</taxon>
        <taxon>Oscillospiraceae</taxon>
        <taxon>Anaerobacterium</taxon>
    </lineage>
</organism>
<keyword evidence="1" id="KW-0812">Transmembrane</keyword>
<evidence type="ECO:0000256" key="1">
    <source>
        <dbReference type="SAM" id="Phobius"/>
    </source>
</evidence>
<protein>
    <recommendedName>
        <fullName evidence="4">5-bromo-4-chloroindolyl phosphate hydrolysis protein</fullName>
    </recommendedName>
</protein>
<evidence type="ECO:0000313" key="3">
    <source>
        <dbReference type="Proteomes" id="UP000253034"/>
    </source>
</evidence>
<evidence type="ECO:0008006" key="4">
    <source>
        <dbReference type="Google" id="ProtNLM"/>
    </source>
</evidence>
<sequence>MGSVGICEKGERKSVTTKKIIKMAGLNIAIATINVMLFSPGLLNIHIVGANAFATAFGGTAILMSIVLFIYGNYKLLTAKEMVIQTSEIKTTEDYLNALKQHYDKKVFEGDITAILEQIERLQKKGELIKDILLQKFNYTEMSYKKFEGAISAVENVFYINLKSILNKLNAFDEDDYDRIRRKGAEKAFTTEFIQTKMNIYKEYILFVKSSIEDNEQIILKLDKLLLEVSKFNSLEDGEIENMSAIKEIDELTTQTKYYK</sequence>
<keyword evidence="1" id="KW-0472">Membrane</keyword>
<dbReference type="EMBL" id="QPJT01000002">
    <property type="protein sequence ID" value="RCX20169.1"/>
    <property type="molecule type" value="Genomic_DNA"/>
</dbReference>
<dbReference type="Proteomes" id="UP000253034">
    <property type="component" value="Unassembled WGS sequence"/>
</dbReference>
<reference evidence="2 3" key="1">
    <citation type="submission" date="2018-07" db="EMBL/GenBank/DDBJ databases">
        <title>Genomic Encyclopedia of Type Strains, Phase IV (KMG-IV): sequencing the most valuable type-strain genomes for metagenomic binning, comparative biology and taxonomic classification.</title>
        <authorList>
            <person name="Goeker M."/>
        </authorList>
    </citation>
    <scope>NUCLEOTIDE SEQUENCE [LARGE SCALE GENOMIC DNA]</scope>
    <source>
        <strain evidence="2 3">DSM 27016</strain>
    </source>
</reference>
<comment type="caution">
    <text evidence="2">The sequence shown here is derived from an EMBL/GenBank/DDBJ whole genome shotgun (WGS) entry which is preliminary data.</text>
</comment>
<keyword evidence="3" id="KW-1185">Reference proteome</keyword>
<dbReference type="AlphaFoldDB" id="A0A369BF53"/>
<keyword evidence="1" id="KW-1133">Transmembrane helix</keyword>
<accession>A0A369BF53</accession>
<feature type="transmembrane region" description="Helical" evidence="1">
    <location>
        <begin position="20"/>
        <end position="39"/>
    </location>
</feature>
<feature type="transmembrane region" description="Helical" evidence="1">
    <location>
        <begin position="45"/>
        <end position="72"/>
    </location>
</feature>
<proteinExistence type="predicted"/>
<gene>
    <name evidence="2" type="ORF">DFR58_102242</name>
</gene>